<proteinExistence type="predicted"/>
<gene>
    <name evidence="1" type="ORF">Csp_E36640</name>
</gene>
<dbReference type="AlphaFoldDB" id="C9Y6T7"/>
<protein>
    <submittedName>
        <fullName evidence="1">Uncharacterized protein</fullName>
    </submittedName>
</protein>
<sequence>MDLSNKIIITDEVSAESLDIAEEVYFEFSKKLLAELYRTHAGFIAEYDHESTTKHRIAMNYFNYFKAVLSKDPGLGL</sequence>
<organism evidence="1">
    <name type="scientific">Curvibacter symbiont subsp. Hydra magnipapillata</name>
    <dbReference type="NCBI Taxonomy" id="667019"/>
    <lineage>
        <taxon>Bacteria</taxon>
        <taxon>Pseudomonadati</taxon>
        <taxon>Pseudomonadota</taxon>
        <taxon>Betaproteobacteria</taxon>
        <taxon>Burkholderiales</taxon>
        <taxon>Comamonadaceae</taxon>
        <taxon>Curvibacter</taxon>
    </lineage>
</organism>
<name>C9Y6T7_CURXX</name>
<accession>C9Y6T7</accession>
<dbReference type="EMBL" id="FN543101">
    <property type="protein sequence ID" value="CBA26576.1"/>
    <property type="molecule type" value="Genomic_DNA"/>
</dbReference>
<evidence type="ECO:0000313" key="1">
    <source>
        <dbReference type="EMBL" id="CBA26576.1"/>
    </source>
</evidence>
<reference evidence="1" key="1">
    <citation type="journal article" date="2010" name="Nature">
        <title>The Dynamic genome of Hydra.</title>
        <authorList>
            <person name="Chapman J.A."/>
            <person name="Kirkness E.F."/>
            <person name="Simakov O."/>
            <person name="Hampson S.E."/>
            <person name="Mitros T."/>
            <person name="Weinmaier T."/>
            <person name="Rattei T."/>
            <person name="Balasubramanian P.G."/>
            <person name="Borman J."/>
            <person name="Busam D."/>
            <person name="Disbennett K."/>
            <person name="Pfannkoch C."/>
            <person name="Sumin N."/>
            <person name="Sutton G."/>
            <person name="Viswanathan L."/>
            <person name="Walenz B."/>
            <person name="Goodstein D.M."/>
            <person name="Hellsten U."/>
            <person name="Kawashima T."/>
            <person name="Prochnik S.E."/>
            <person name="Putnam N.H."/>
            <person name="Shu S."/>
            <person name="Blumberg B."/>
            <person name="Dana C.E."/>
            <person name="Gee L."/>
            <person name="Kibler D.F."/>
            <person name="Law L."/>
            <person name="Lindgens D."/>
            <person name="Martinez D.E."/>
            <person name="Peng J."/>
            <person name="Wigge P.A."/>
            <person name="Bertulat B."/>
            <person name="Guder C."/>
            <person name="Nakamura Y."/>
            <person name="Ozbek S."/>
            <person name="Watanabe H."/>
            <person name="Khalturin K."/>
            <person name="Hemmrich G."/>
            <person name="Franke A."/>
            <person name="Augustin R."/>
            <person name="Fraune S."/>
            <person name="Hayakawa E."/>
            <person name="Hayakawa S."/>
            <person name="Hirose M."/>
            <person name="Hwang J."/>
            <person name="Ikeo K."/>
            <person name="Nishimiya-Fujisawa C."/>
            <person name="Ogura A."/>
            <person name="Takahashi T."/>
            <person name="Steinmetz P.R."/>
            <person name="Zhang X."/>
            <person name="Aufschnaiter R."/>
            <person name="Eder M.K."/>
            <person name="Gorny A.K."/>
            <person name="Salvenmoser W."/>
            <person name="Heimberg A.M."/>
            <person name="Wheeler B.M."/>
            <person name="Peterson K.J."/>
            <person name="Boettger A."/>
            <person name="Tischler P."/>
            <person name="Wolf A."/>
            <person name="Gojobori T."/>
            <person name="Remington K.A."/>
            <person name="Strausberg R.L."/>
            <person name="Venter J."/>
            <person name="Technau U."/>
            <person name="Hobmayer B."/>
            <person name="Bosch T.C."/>
            <person name="Holstein T.W."/>
            <person name="Fujisawa T."/>
            <person name="Bode H.R."/>
            <person name="David C.N."/>
            <person name="Rokhsar D.S."/>
            <person name="Steele R.E."/>
        </authorList>
    </citation>
    <scope>NUCLEOTIDE SEQUENCE</scope>
</reference>